<dbReference type="InterPro" id="IPR020588">
    <property type="entry name" value="RecA_ATP-bd"/>
</dbReference>
<dbReference type="Gene3D" id="3.40.50.300">
    <property type="entry name" value="P-loop containing nucleotide triphosphate hydrolases"/>
    <property type="match status" value="1"/>
</dbReference>
<dbReference type="GO" id="GO:0003684">
    <property type="term" value="F:damaged DNA binding"/>
    <property type="evidence" value="ECO:0007669"/>
    <property type="project" value="UniProtKB-UniRule"/>
</dbReference>
<feature type="compositionally biased region" description="Basic and acidic residues" evidence="13">
    <location>
        <begin position="54"/>
        <end position="70"/>
    </location>
</feature>
<dbReference type="InterPro" id="IPR023400">
    <property type="entry name" value="RecA_C_sf"/>
</dbReference>
<feature type="region of interest" description="Disordered" evidence="13">
    <location>
        <begin position="1"/>
        <end position="88"/>
    </location>
</feature>
<dbReference type="InterPro" id="IPR027417">
    <property type="entry name" value="P-loop_NTPase"/>
</dbReference>
<evidence type="ECO:0000256" key="6">
    <source>
        <dbReference type="ARBA" id="ARBA00023125"/>
    </source>
</evidence>
<evidence type="ECO:0000256" key="7">
    <source>
        <dbReference type="ARBA" id="ARBA00023172"/>
    </source>
</evidence>
<dbReference type="Proteomes" id="UP000319342">
    <property type="component" value="Chromosome"/>
</dbReference>
<evidence type="ECO:0000256" key="10">
    <source>
        <dbReference type="HAMAP-Rule" id="MF_00268"/>
    </source>
</evidence>
<dbReference type="InterPro" id="IPR049261">
    <property type="entry name" value="RecA-like_C"/>
</dbReference>
<dbReference type="GO" id="GO:0009432">
    <property type="term" value="P:SOS response"/>
    <property type="evidence" value="ECO:0007669"/>
    <property type="project" value="UniProtKB-UniRule"/>
</dbReference>
<dbReference type="SMART" id="SM00382">
    <property type="entry name" value="AAA"/>
    <property type="match status" value="1"/>
</dbReference>
<dbReference type="PANTHER" id="PTHR45900:SF1">
    <property type="entry name" value="MITOCHONDRIAL DNA REPAIR PROTEIN RECA HOMOLOG-RELATED"/>
    <property type="match status" value="1"/>
</dbReference>
<dbReference type="GO" id="GO:0005524">
    <property type="term" value="F:ATP binding"/>
    <property type="evidence" value="ECO:0007669"/>
    <property type="project" value="UniProtKB-UniRule"/>
</dbReference>
<dbReference type="GO" id="GO:0003697">
    <property type="term" value="F:single-stranded DNA binding"/>
    <property type="evidence" value="ECO:0007669"/>
    <property type="project" value="UniProtKB-UniRule"/>
</dbReference>
<dbReference type="CDD" id="cd00983">
    <property type="entry name" value="RecA"/>
    <property type="match status" value="1"/>
</dbReference>
<comment type="similarity">
    <text evidence="1 10 12">Belongs to the RecA family.</text>
</comment>
<dbReference type="InterPro" id="IPR049428">
    <property type="entry name" value="RecA-like_N"/>
</dbReference>
<feature type="compositionally biased region" description="Low complexity" evidence="13">
    <location>
        <begin position="71"/>
        <end position="86"/>
    </location>
</feature>
<dbReference type="PROSITE" id="PS50163">
    <property type="entry name" value="RECA_3"/>
    <property type="match status" value="1"/>
</dbReference>
<dbReference type="PROSITE" id="PS50162">
    <property type="entry name" value="RECA_2"/>
    <property type="match status" value="1"/>
</dbReference>
<dbReference type="SUPFAM" id="SSF54752">
    <property type="entry name" value="RecA protein, C-terminal domain"/>
    <property type="match status" value="1"/>
</dbReference>
<sequence length="433" mass="45435">MSTTKNSKTAAAPSSAASTNSDSADTSSASSGSASSGSASSEAATEKAATGKEASAKDAPVEMTANDRAKAAAAKPKPTAAEAAKAAKVHAEREKKLDAALAEISKSYGTGSIMRMGDGAVIREIKGIKSGSLSLDMALGGKGFPRGRIVEIYGPESSGKTTLTLHVVAAAQKEGGICAFVDAEHALDPSYARKLGVDLDDLLISQPDTGEQALEIVETLVRSDAIDVIVIDSVAALVPRAEIEGEMGDSHVGLQARLMSQALRKLTAAIAKSDCLVIFINQIREKIGVMFGSPETTTGGRALKFYSSVRCDIRRIGQIKEGDLVVGNRTKVTVVKNKIAPPFRKVEFDILYNRGISYEGDLLDLGMQAGYVIKSGTWFSYADPDQGEIRLGQGRERSRQFLIDNPDLAARLDELVRGKLAPAEAGTDASADA</sequence>
<dbReference type="FunFam" id="3.40.50.300:FF:000087">
    <property type="entry name" value="Recombinase RecA"/>
    <property type="match status" value="1"/>
</dbReference>
<gene>
    <name evidence="10 16" type="primary">recA</name>
    <name evidence="16" type="ORF">Pla163_21300</name>
</gene>
<dbReference type="InterPro" id="IPR013765">
    <property type="entry name" value="DNA_recomb/repair_RecA"/>
</dbReference>
<keyword evidence="6 10" id="KW-0238">DNA-binding</keyword>
<dbReference type="Pfam" id="PF00154">
    <property type="entry name" value="RecA_N"/>
    <property type="match status" value="1"/>
</dbReference>
<keyword evidence="3 10" id="KW-0547">Nucleotide-binding</keyword>
<keyword evidence="7 10" id="KW-0233">DNA recombination</keyword>
<evidence type="ECO:0000256" key="12">
    <source>
        <dbReference type="RuleBase" id="RU004527"/>
    </source>
</evidence>
<evidence type="ECO:0000313" key="16">
    <source>
        <dbReference type="EMBL" id="QDU85009.1"/>
    </source>
</evidence>
<comment type="subcellular location">
    <subcellularLocation>
        <location evidence="10">Cytoplasm</location>
    </subcellularLocation>
</comment>
<evidence type="ECO:0000256" key="11">
    <source>
        <dbReference type="RuleBase" id="RU000526"/>
    </source>
</evidence>
<organism evidence="16 17">
    <name type="scientific">Rohdeia mirabilis</name>
    <dbReference type="NCBI Taxonomy" id="2528008"/>
    <lineage>
        <taxon>Bacteria</taxon>
        <taxon>Pseudomonadati</taxon>
        <taxon>Planctomycetota</taxon>
        <taxon>Planctomycetia</taxon>
        <taxon>Planctomycetia incertae sedis</taxon>
        <taxon>Rohdeia</taxon>
    </lineage>
</organism>
<dbReference type="InterPro" id="IPR020584">
    <property type="entry name" value="DNA_recomb/repair_RecA_CS"/>
</dbReference>
<dbReference type="GO" id="GO:0140664">
    <property type="term" value="F:ATP-dependent DNA damage sensor activity"/>
    <property type="evidence" value="ECO:0007669"/>
    <property type="project" value="InterPro"/>
</dbReference>
<evidence type="ECO:0000256" key="5">
    <source>
        <dbReference type="ARBA" id="ARBA00022840"/>
    </source>
</evidence>
<keyword evidence="4 10" id="KW-0227">DNA damage</keyword>
<dbReference type="NCBIfam" id="TIGR02012">
    <property type="entry name" value="tigrfam_recA"/>
    <property type="match status" value="1"/>
</dbReference>
<evidence type="ECO:0000256" key="3">
    <source>
        <dbReference type="ARBA" id="ARBA00022741"/>
    </source>
</evidence>
<keyword evidence="10" id="KW-0963">Cytoplasm</keyword>
<evidence type="ECO:0000259" key="14">
    <source>
        <dbReference type="PROSITE" id="PS50162"/>
    </source>
</evidence>
<feature type="domain" description="RecA family profile 1" evidence="14">
    <location>
        <begin position="124"/>
        <end position="283"/>
    </location>
</feature>
<evidence type="ECO:0000256" key="8">
    <source>
        <dbReference type="ARBA" id="ARBA00023204"/>
    </source>
</evidence>
<dbReference type="GO" id="GO:0005829">
    <property type="term" value="C:cytosol"/>
    <property type="evidence" value="ECO:0007669"/>
    <property type="project" value="TreeGrafter"/>
</dbReference>
<dbReference type="GO" id="GO:0006310">
    <property type="term" value="P:DNA recombination"/>
    <property type="evidence" value="ECO:0007669"/>
    <property type="project" value="UniProtKB-UniRule"/>
</dbReference>
<proteinExistence type="inferred from homology"/>
<protein>
    <recommendedName>
        <fullName evidence="2 10">Protein RecA</fullName>
    </recommendedName>
    <alternativeName>
        <fullName evidence="10 11">Recombinase A</fullName>
    </alternativeName>
</protein>
<dbReference type="PROSITE" id="PS00321">
    <property type="entry name" value="RECA_1"/>
    <property type="match status" value="1"/>
</dbReference>
<dbReference type="InterPro" id="IPR020587">
    <property type="entry name" value="RecA_monomer-monomer_interface"/>
</dbReference>
<accession>A0A518D0M3</accession>
<dbReference type="EMBL" id="CP036290">
    <property type="protein sequence ID" value="QDU85009.1"/>
    <property type="molecule type" value="Genomic_DNA"/>
</dbReference>
<evidence type="ECO:0000256" key="1">
    <source>
        <dbReference type="ARBA" id="ARBA00009391"/>
    </source>
</evidence>
<keyword evidence="17" id="KW-1185">Reference proteome</keyword>
<evidence type="ECO:0000259" key="15">
    <source>
        <dbReference type="PROSITE" id="PS50163"/>
    </source>
</evidence>
<evidence type="ECO:0000256" key="9">
    <source>
        <dbReference type="ARBA" id="ARBA00023236"/>
    </source>
</evidence>
<feature type="binding site" evidence="10">
    <location>
        <begin position="154"/>
        <end position="161"/>
    </location>
    <ligand>
        <name>ATP</name>
        <dbReference type="ChEBI" id="CHEBI:30616"/>
    </ligand>
</feature>
<keyword evidence="8 10" id="KW-0234">DNA repair</keyword>
<evidence type="ECO:0000256" key="4">
    <source>
        <dbReference type="ARBA" id="ARBA00022763"/>
    </source>
</evidence>
<keyword evidence="5 10" id="KW-0067">ATP-binding</keyword>
<evidence type="ECO:0000256" key="2">
    <source>
        <dbReference type="ARBA" id="ARBA00015553"/>
    </source>
</evidence>
<keyword evidence="9 10" id="KW-0742">SOS response</keyword>
<evidence type="ECO:0000256" key="13">
    <source>
        <dbReference type="SAM" id="MobiDB-lite"/>
    </source>
</evidence>
<name>A0A518D0M3_9BACT</name>
<dbReference type="PANTHER" id="PTHR45900">
    <property type="entry name" value="RECA"/>
    <property type="match status" value="1"/>
</dbReference>
<dbReference type="InterPro" id="IPR003593">
    <property type="entry name" value="AAA+_ATPase"/>
</dbReference>
<dbReference type="PRINTS" id="PR00142">
    <property type="entry name" value="RECA"/>
</dbReference>
<comment type="function">
    <text evidence="10">Can catalyze the hydrolysis of ATP in the presence of single-stranded DNA, the ATP-dependent uptake of single-stranded DNA by duplex DNA, and the ATP-dependent hybridization of homologous single-stranded DNAs. It interacts with LexA causing its activation and leading to its autocatalytic cleavage.</text>
</comment>
<dbReference type="HAMAP" id="MF_00268">
    <property type="entry name" value="RecA"/>
    <property type="match status" value="1"/>
</dbReference>
<feature type="compositionally biased region" description="Low complexity" evidence="13">
    <location>
        <begin position="1"/>
        <end position="53"/>
    </location>
</feature>
<dbReference type="Pfam" id="PF21096">
    <property type="entry name" value="RecA_C"/>
    <property type="match status" value="1"/>
</dbReference>
<feature type="domain" description="RecA family profile 2" evidence="15">
    <location>
        <begin position="288"/>
        <end position="361"/>
    </location>
</feature>
<dbReference type="GO" id="GO:0006281">
    <property type="term" value="P:DNA repair"/>
    <property type="evidence" value="ECO:0007669"/>
    <property type="project" value="UniProtKB-UniRule"/>
</dbReference>
<dbReference type="SUPFAM" id="SSF52540">
    <property type="entry name" value="P-loop containing nucleoside triphosphate hydrolases"/>
    <property type="match status" value="1"/>
</dbReference>
<evidence type="ECO:0000313" key="17">
    <source>
        <dbReference type="Proteomes" id="UP000319342"/>
    </source>
</evidence>
<reference evidence="16 17" key="1">
    <citation type="submission" date="2019-02" db="EMBL/GenBank/DDBJ databases">
        <title>Deep-cultivation of Planctomycetes and their phenomic and genomic characterization uncovers novel biology.</title>
        <authorList>
            <person name="Wiegand S."/>
            <person name="Jogler M."/>
            <person name="Boedeker C."/>
            <person name="Pinto D."/>
            <person name="Vollmers J."/>
            <person name="Rivas-Marin E."/>
            <person name="Kohn T."/>
            <person name="Peeters S.H."/>
            <person name="Heuer A."/>
            <person name="Rast P."/>
            <person name="Oberbeckmann S."/>
            <person name="Bunk B."/>
            <person name="Jeske O."/>
            <person name="Meyerdierks A."/>
            <person name="Storesund J.E."/>
            <person name="Kallscheuer N."/>
            <person name="Luecker S."/>
            <person name="Lage O.M."/>
            <person name="Pohl T."/>
            <person name="Merkel B.J."/>
            <person name="Hornburger P."/>
            <person name="Mueller R.-W."/>
            <person name="Bruemmer F."/>
            <person name="Labrenz M."/>
            <person name="Spormann A.M."/>
            <person name="Op den Camp H."/>
            <person name="Overmann J."/>
            <person name="Amann R."/>
            <person name="Jetten M.S.M."/>
            <person name="Mascher T."/>
            <person name="Medema M.H."/>
            <person name="Devos D.P."/>
            <person name="Kaster A.-K."/>
            <person name="Ovreas L."/>
            <person name="Rohde M."/>
            <person name="Galperin M.Y."/>
            <person name="Jogler C."/>
        </authorList>
    </citation>
    <scope>NUCLEOTIDE SEQUENCE [LARGE SCALE GENOMIC DNA]</scope>
    <source>
        <strain evidence="16 17">Pla163</strain>
    </source>
</reference>
<dbReference type="AlphaFoldDB" id="A0A518D0M3"/>